<dbReference type="GO" id="GO:0042597">
    <property type="term" value="C:periplasmic space"/>
    <property type="evidence" value="ECO:0007669"/>
    <property type="project" value="InterPro"/>
</dbReference>
<accession>A0A011NET7</accession>
<name>A0A011NET7_9PAST</name>
<dbReference type="Gene3D" id="1.20.120.10">
    <property type="entry name" value="Cytochrome c/b562"/>
    <property type="match status" value="1"/>
</dbReference>
<dbReference type="Proteomes" id="UP000054123">
    <property type="component" value="Unassembled WGS sequence"/>
</dbReference>
<proteinExistence type="inferred from homology"/>
<comment type="caution">
    <text evidence="4">The sequence shown here is derived from an EMBL/GenBank/DDBJ whole genome shotgun (WGS) entry which is preliminary data.</text>
</comment>
<feature type="chain" id="PRO_5001462358" description="Cytochrome B562" evidence="3">
    <location>
        <begin position="21"/>
        <end position="123"/>
    </location>
</feature>
<protein>
    <recommendedName>
        <fullName evidence="6">Cytochrome B562</fullName>
    </recommendedName>
</protein>
<dbReference type="GO" id="GO:0020037">
    <property type="term" value="F:heme binding"/>
    <property type="evidence" value="ECO:0007669"/>
    <property type="project" value="InterPro"/>
</dbReference>
<keyword evidence="5" id="KW-1185">Reference proteome</keyword>
<dbReference type="RefSeq" id="WP_042801244.1">
    <property type="nucleotide sequence ID" value="NZ_AVSP01000004.1"/>
</dbReference>
<organism evidence="4 5">
    <name type="scientific">Mannheimia granulomatis</name>
    <dbReference type="NCBI Taxonomy" id="85402"/>
    <lineage>
        <taxon>Bacteria</taxon>
        <taxon>Pseudomonadati</taxon>
        <taxon>Pseudomonadota</taxon>
        <taxon>Gammaproteobacteria</taxon>
        <taxon>Pasteurellales</taxon>
        <taxon>Pasteurellaceae</taxon>
        <taxon>Mannheimia</taxon>
    </lineage>
</organism>
<evidence type="ECO:0008006" key="6">
    <source>
        <dbReference type="Google" id="ProtNLM"/>
    </source>
</evidence>
<evidence type="ECO:0000256" key="3">
    <source>
        <dbReference type="SAM" id="SignalP"/>
    </source>
</evidence>
<comment type="similarity">
    <text evidence="1">Belongs to the cytochrome b562 family.</text>
</comment>
<keyword evidence="2 3" id="KW-0732">Signal</keyword>
<dbReference type="GO" id="GO:0005506">
    <property type="term" value="F:iron ion binding"/>
    <property type="evidence" value="ECO:0007669"/>
    <property type="project" value="InterPro"/>
</dbReference>
<dbReference type="EMBL" id="JANJ01000001">
    <property type="protein sequence ID" value="EXI63047.1"/>
    <property type="molecule type" value="Genomic_DNA"/>
</dbReference>
<gene>
    <name evidence="4" type="ORF">AK33_01180</name>
</gene>
<dbReference type="SUPFAM" id="SSF47175">
    <property type="entry name" value="Cytochromes"/>
    <property type="match status" value="1"/>
</dbReference>
<sequence>MKLKLFLATTLFAFSTLSHAQSIKMEMMQMNMNANKLMRANSIEEFTQTAEDFIQITEKTKAIFPNSVEGDKAAQDDYQAGMQKLIDVVKKADEKAQAGELQEAKMMISDLEIIKREYHKKYK</sequence>
<dbReference type="GO" id="GO:0022900">
    <property type="term" value="P:electron transport chain"/>
    <property type="evidence" value="ECO:0007669"/>
    <property type="project" value="InterPro"/>
</dbReference>
<evidence type="ECO:0000313" key="5">
    <source>
        <dbReference type="Proteomes" id="UP000054123"/>
    </source>
</evidence>
<feature type="signal peptide" evidence="3">
    <location>
        <begin position="1"/>
        <end position="20"/>
    </location>
</feature>
<dbReference type="AlphaFoldDB" id="A0A011NET7"/>
<dbReference type="GO" id="GO:0009055">
    <property type="term" value="F:electron transfer activity"/>
    <property type="evidence" value="ECO:0007669"/>
    <property type="project" value="InterPro"/>
</dbReference>
<evidence type="ECO:0000256" key="2">
    <source>
        <dbReference type="ARBA" id="ARBA00022729"/>
    </source>
</evidence>
<evidence type="ECO:0000256" key="1">
    <source>
        <dbReference type="ARBA" id="ARBA00005523"/>
    </source>
</evidence>
<dbReference type="PATRIC" id="fig|1450449.3.peg.185"/>
<dbReference type="OrthoDB" id="5689345at2"/>
<dbReference type="InterPro" id="IPR010980">
    <property type="entry name" value="Cyt_c/b562"/>
</dbReference>
<dbReference type="Pfam" id="PF07361">
    <property type="entry name" value="Cytochrom_B562"/>
    <property type="match status" value="1"/>
</dbReference>
<evidence type="ECO:0000313" key="4">
    <source>
        <dbReference type="EMBL" id="EXI63047.1"/>
    </source>
</evidence>
<dbReference type="InterPro" id="IPR009155">
    <property type="entry name" value="Cyt_b562"/>
</dbReference>
<reference evidence="4 5" key="1">
    <citation type="journal article" date="2014" name="Genome Announc.">
        <title>Genome Sequence of a Presumptive Mannheimia haemolytica Strain with an A1/A6-Cross-Reactive Serotype from a White-Tailed Deer (Odocoileus virginianus).</title>
        <authorList>
            <person name="Lawrence P.K."/>
            <person name="Bey R.F."/>
            <person name="Wiener B."/>
            <person name="Kittichotirat W."/>
            <person name="Bumgarner R.E."/>
        </authorList>
    </citation>
    <scope>NUCLEOTIDE SEQUENCE [LARGE SCALE GENOMIC DNA]</scope>
    <source>
        <strain evidence="4 5">PKL10</strain>
    </source>
</reference>